<name>A0A5C7AYM4_9BACT</name>
<sequence>MNQAIAVRNTGLVLLNTFFPTLFERLGLIQNGKFIDEYSQSDAVQYLQFLATGNSFAEEEFLPLNKILCGLPISIPLKTFISITQENSELIEGLIKAVIGHWPAIGDSSVEGFRGNWLVRDGLLTEYQDHWELRVEKRAFDVLINQAPFSFSIIMFPWMEKPIHVDWEY</sequence>
<gene>
    <name evidence="1" type="ORF">ESV85_04675</name>
</gene>
<evidence type="ECO:0000313" key="1">
    <source>
        <dbReference type="EMBL" id="TXE13277.1"/>
    </source>
</evidence>
<dbReference type="EMBL" id="VORW01000002">
    <property type="protein sequence ID" value="TXE13277.1"/>
    <property type="molecule type" value="Genomic_DNA"/>
</dbReference>
<dbReference type="Proteomes" id="UP000321935">
    <property type="component" value="Unassembled WGS sequence"/>
</dbReference>
<proteinExistence type="predicted"/>
<dbReference type="OrthoDB" id="1488184at2"/>
<evidence type="ECO:0000313" key="2">
    <source>
        <dbReference type="Proteomes" id="UP000321935"/>
    </source>
</evidence>
<reference evidence="1 2" key="1">
    <citation type="submission" date="2019-08" db="EMBL/GenBank/DDBJ databases">
        <title>Genomes sequence of Algoriphagus aquimarinus ACAM450.</title>
        <authorList>
            <person name="Bowman J.P."/>
        </authorList>
    </citation>
    <scope>NUCLEOTIDE SEQUENCE [LARGE SCALE GENOMIC DNA]</scope>
    <source>
        <strain evidence="1 2">ACAM 450</strain>
    </source>
</reference>
<dbReference type="InterPro" id="IPR045538">
    <property type="entry name" value="CIS_TMP"/>
</dbReference>
<accession>A0A5C7AYM4</accession>
<dbReference type="RefSeq" id="WP_146915240.1">
    <property type="nucleotide sequence ID" value="NZ_VORW01000002.1"/>
</dbReference>
<dbReference type="Pfam" id="PF19268">
    <property type="entry name" value="CIS_TMP"/>
    <property type="match status" value="1"/>
</dbReference>
<comment type="caution">
    <text evidence="1">The sequence shown here is derived from an EMBL/GenBank/DDBJ whole genome shotgun (WGS) entry which is preliminary data.</text>
</comment>
<organism evidence="1 2">
    <name type="scientific">Algoriphagus aquimarinus</name>
    <dbReference type="NCBI Taxonomy" id="237018"/>
    <lineage>
        <taxon>Bacteria</taxon>
        <taxon>Pseudomonadati</taxon>
        <taxon>Bacteroidota</taxon>
        <taxon>Cytophagia</taxon>
        <taxon>Cytophagales</taxon>
        <taxon>Cyclobacteriaceae</taxon>
        <taxon>Algoriphagus</taxon>
    </lineage>
</organism>
<protein>
    <submittedName>
        <fullName evidence="1">Uncharacterized protein</fullName>
    </submittedName>
</protein>
<dbReference type="AlphaFoldDB" id="A0A5C7AYM4"/>